<organism evidence="2 3">
    <name type="scientific">Hyunsoonleella aquatilis</name>
    <dbReference type="NCBI Taxonomy" id="2762758"/>
    <lineage>
        <taxon>Bacteria</taxon>
        <taxon>Pseudomonadati</taxon>
        <taxon>Bacteroidota</taxon>
        <taxon>Flavobacteriia</taxon>
        <taxon>Flavobacteriales</taxon>
        <taxon>Flavobacteriaceae</taxon>
    </lineage>
</organism>
<feature type="domain" description="DUF7700" evidence="1">
    <location>
        <begin position="49"/>
        <end position="137"/>
    </location>
</feature>
<proteinExistence type="predicted"/>
<dbReference type="RefSeq" id="WP_186561283.1">
    <property type="nucleotide sequence ID" value="NZ_JACNMF010000002.1"/>
</dbReference>
<accession>A0A923HC67</accession>
<dbReference type="Proteomes" id="UP000656244">
    <property type="component" value="Unassembled WGS sequence"/>
</dbReference>
<keyword evidence="3" id="KW-1185">Reference proteome</keyword>
<name>A0A923HC67_9FLAO</name>
<gene>
    <name evidence="2" type="ORF">H7U19_08430</name>
</gene>
<evidence type="ECO:0000259" key="1">
    <source>
        <dbReference type="Pfam" id="PF24777"/>
    </source>
</evidence>
<evidence type="ECO:0000313" key="3">
    <source>
        <dbReference type="Proteomes" id="UP000656244"/>
    </source>
</evidence>
<dbReference type="Pfam" id="PF24777">
    <property type="entry name" value="DUF7700"/>
    <property type="match status" value="1"/>
</dbReference>
<dbReference type="InterPro" id="IPR056117">
    <property type="entry name" value="DUF7700"/>
</dbReference>
<comment type="caution">
    <text evidence="2">The sequence shown here is derived from an EMBL/GenBank/DDBJ whole genome shotgun (WGS) entry which is preliminary data.</text>
</comment>
<evidence type="ECO:0000313" key="2">
    <source>
        <dbReference type="EMBL" id="MBC3758426.1"/>
    </source>
</evidence>
<dbReference type="EMBL" id="JACNMF010000002">
    <property type="protein sequence ID" value="MBC3758426.1"/>
    <property type="molecule type" value="Genomic_DNA"/>
</dbReference>
<protein>
    <recommendedName>
        <fullName evidence="1">DUF7700 domain-containing protein</fullName>
    </recommendedName>
</protein>
<sequence>MKQFIKNILILLKLWPKPTPVKRHDLQKISIQKDLYLQVYWKVLKIGKGPAVILKWKTIELMKFDCFGHKDGHYHIAPNYDFRIYFTEQTAKAQIKRTSEELLINAQRYLKLHPATEINRIEIDQNALKDAVKKAEQSMLYYLDNIKELHNNPS</sequence>
<reference evidence="2" key="1">
    <citation type="submission" date="2020-08" db="EMBL/GenBank/DDBJ databases">
        <title>Hyunsoonleella sp. strain SJ7 genome sequencing and assembly.</title>
        <authorList>
            <person name="Kim I."/>
        </authorList>
    </citation>
    <scope>NUCLEOTIDE SEQUENCE</scope>
    <source>
        <strain evidence="2">SJ7</strain>
    </source>
</reference>
<dbReference type="AlphaFoldDB" id="A0A923HC67"/>